<evidence type="ECO:0000256" key="5">
    <source>
        <dbReference type="ARBA" id="ARBA00022490"/>
    </source>
</evidence>
<proteinExistence type="inferred from homology"/>
<dbReference type="InterPro" id="IPR005145">
    <property type="entry name" value="Sua5_C"/>
</dbReference>
<dbReference type="InterPro" id="IPR017945">
    <property type="entry name" value="DHBP_synth_RibB-like_a/b_dom"/>
</dbReference>
<dbReference type="InterPro" id="IPR050156">
    <property type="entry name" value="TC-AMP_synthase_SUA5"/>
</dbReference>
<sequence length="340" mass="35940">METFDTTLTNATHPINQNAASYFMNTTSPRIVPDTMAGHATAAAILRSGGLVAFPTETVYGLGADACDDRAVARIYEAKGRPSFNPLIVHFADLDTLKQHVVWTEEAEMLASAYWPGPLTLVLRKQPHSPISALVSAGLESIAVRLPAHDTARAILREFGGGVAAPSANRSGQISPTQAQHVADSLGARVDAILDGGPCKVGVESTIVGLLDKPLLLRPGGITEEDLARTLGHPLTVRHKAEAISAPGQLMSHYAPVARVRLNATDWEPGELRLGFGDVDCDLNLSASEDLVEAAAHLFDHLHRLDAQGGSVIAVSPIPHEGLGIAINDRLSRAAAPREG</sequence>
<dbReference type="InterPro" id="IPR010923">
    <property type="entry name" value="T(6)A37_SUA5"/>
</dbReference>
<evidence type="ECO:0000259" key="14">
    <source>
        <dbReference type="PROSITE" id="PS51163"/>
    </source>
</evidence>
<keyword evidence="9 13" id="KW-0547">Nucleotide-binding</keyword>
<keyword evidence="10 13" id="KW-0067">ATP-binding</keyword>
<dbReference type="InterPro" id="IPR038385">
    <property type="entry name" value="Sua5/YwlC_C"/>
</dbReference>
<dbReference type="NCBIfam" id="TIGR00057">
    <property type="entry name" value="L-threonylcarbamoyladenylate synthase"/>
    <property type="match status" value="1"/>
</dbReference>
<keyword evidence="8 13" id="KW-0548">Nucleotidyltransferase</keyword>
<keyword evidence="5 13" id="KW-0963">Cytoplasm</keyword>
<evidence type="ECO:0000256" key="1">
    <source>
        <dbReference type="ARBA" id="ARBA00004496"/>
    </source>
</evidence>
<dbReference type="Pfam" id="PF03481">
    <property type="entry name" value="Sua5_C"/>
    <property type="match status" value="1"/>
</dbReference>
<gene>
    <name evidence="15" type="ORF">GCM10011363_03960</name>
</gene>
<dbReference type="Proteomes" id="UP000645462">
    <property type="component" value="Unassembled WGS sequence"/>
</dbReference>
<dbReference type="EMBL" id="BMFC01000001">
    <property type="protein sequence ID" value="GGB90557.1"/>
    <property type="molecule type" value="Genomic_DNA"/>
</dbReference>
<reference evidence="16" key="1">
    <citation type="journal article" date="2019" name="Int. J. Syst. Evol. Microbiol.">
        <title>The Global Catalogue of Microorganisms (GCM) 10K type strain sequencing project: providing services to taxonomists for standard genome sequencing and annotation.</title>
        <authorList>
            <consortium name="The Broad Institute Genomics Platform"/>
            <consortium name="The Broad Institute Genome Sequencing Center for Infectious Disease"/>
            <person name="Wu L."/>
            <person name="Ma J."/>
        </authorList>
    </citation>
    <scope>NUCLEOTIDE SEQUENCE [LARGE SCALE GENOMIC DNA]</scope>
    <source>
        <strain evidence="16">CGMCC 1.12478</strain>
    </source>
</reference>
<dbReference type="SUPFAM" id="SSF55821">
    <property type="entry name" value="YrdC/RibB"/>
    <property type="match status" value="1"/>
</dbReference>
<evidence type="ECO:0000256" key="13">
    <source>
        <dbReference type="PIRNR" id="PIRNR004930"/>
    </source>
</evidence>
<keyword evidence="7 13" id="KW-0819">tRNA processing</keyword>
<dbReference type="Pfam" id="PF01300">
    <property type="entry name" value="Sua5_yciO_yrdC"/>
    <property type="match status" value="1"/>
</dbReference>
<evidence type="ECO:0000256" key="8">
    <source>
        <dbReference type="ARBA" id="ARBA00022695"/>
    </source>
</evidence>
<comment type="subcellular location">
    <subcellularLocation>
        <location evidence="1 13">Cytoplasm</location>
    </subcellularLocation>
</comment>
<keyword evidence="6 13" id="KW-0808">Transferase</keyword>
<evidence type="ECO:0000256" key="11">
    <source>
        <dbReference type="ARBA" id="ARBA00029774"/>
    </source>
</evidence>
<evidence type="ECO:0000313" key="16">
    <source>
        <dbReference type="Proteomes" id="UP000645462"/>
    </source>
</evidence>
<evidence type="ECO:0000256" key="12">
    <source>
        <dbReference type="ARBA" id="ARBA00048366"/>
    </source>
</evidence>
<comment type="caution">
    <text evidence="15">The sequence shown here is derived from an EMBL/GenBank/DDBJ whole genome shotgun (WGS) entry which is preliminary data.</text>
</comment>
<dbReference type="EC" id="2.7.7.87" evidence="3 13"/>
<comment type="catalytic activity">
    <reaction evidence="12 13">
        <text>L-threonine + hydrogencarbonate + ATP = L-threonylcarbamoyladenylate + diphosphate + H2O</text>
        <dbReference type="Rhea" id="RHEA:36407"/>
        <dbReference type="ChEBI" id="CHEBI:15377"/>
        <dbReference type="ChEBI" id="CHEBI:17544"/>
        <dbReference type="ChEBI" id="CHEBI:30616"/>
        <dbReference type="ChEBI" id="CHEBI:33019"/>
        <dbReference type="ChEBI" id="CHEBI:57926"/>
        <dbReference type="ChEBI" id="CHEBI:73682"/>
        <dbReference type="EC" id="2.7.7.87"/>
    </reaction>
</comment>
<evidence type="ECO:0000256" key="10">
    <source>
        <dbReference type="ARBA" id="ARBA00022840"/>
    </source>
</evidence>
<comment type="function">
    <text evidence="13">Required for the formation of a threonylcarbamoyl group on adenosine at position 37 (t(6)A37) in tRNAs that read codons beginning with adenine.</text>
</comment>
<evidence type="ECO:0000256" key="3">
    <source>
        <dbReference type="ARBA" id="ARBA00012584"/>
    </source>
</evidence>
<keyword evidence="16" id="KW-1185">Reference proteome</keyword>
<protein>
    <recommendedName>
        <fullName evidence="4 13">Threonylcarbamoyl-AMP synthase</fullName>
        <shortName evidence="13">TC-AMP synthase</shortName>
        <ecNumber evidence="3 13">2.7.7.87</ecNumber>
    </recommendedName>
    <alternativeName>
        <fullName evidence="11 13">L-threonylcarbamoyladenylate synthase</fullName>
    </alternativeName>
</protein>
<dbReference type="Gene3D" id="3.90.870.10">
    <property type="entry name" value="DHBP synthase"/>
    <property type="match status" value="1"/>
</dbReference>
<name>A0ABQ1K7K3_9RHOB</name>
<dbReference type="PROSITE" id="PS51163">
    <property type="entry name" value="YRDC"/>
    <property type="match status" value="1"/>
</dbReference>
<dbReference type="InterPro" id="IPR006070">
    <property type="entry name" value="Sua5-like_dom"/>
</dbReference>
<comment type="similarity">
    <text evidence="2 13">Belongs to the SUA5 family.</text>
</comment>
<evidence type="ECO:0000313" key="15">
    <source>
        <dbReference type="EMBL" id="GGB90557.1"/>
    </source>
</evidence>
<dbReference type="PANTHER" id="PTHR17490:SF16">
    <property type="entry name" value="THREONYLCARBAMOYL-AMP SYNTHASE"/>
    <property type="match status" value="1"/>
</dbReference>
<evidence type="ECO:0000256" key="9">
    <source>
        <dbReference type="ARBA" id="ARBA00022741"/>
    </source>
</evidence>
<evidence type="ECO:0000256" key="6">
    <source>
        <dbReference type="ARBA" id="ARBA00022679"/>
    </source>
</evidence>
<feature type="domain" description="YrdC-like" evidence="14">
    <location>
        <begin position="36"/>
        <end position="222"/>
    </location>
</feature>
<accession>A0ABQ1K7K3</accession>
<organism evidence="15 16">
    <name type="scientific">Marivita lacus</name>
    <dbReference type="NCBI Taxonomy" id="1323742"/>
    <lineage>
        <taxon>Bacteria</taxon>
        <taxon>Pseudomonadati</taxon>
        <taxon>Pseudomonadota</taxon>
        <taxon>Alphaproteobacteria</taxon>
        <taxon>Rhodobacterales</taxon>
        <taxon>Roseobacteraceae</taxon>
        <taxon>Marivita</taxon>
    </lineage>
</organism>
<dbReference type="PIRSF" id="PIRSF004930">
    <property type="entry name" value="Tln_factor_SUA5"/>
    <property type="match status" value="1"/>
</dbReference>
<evidence type="ECO:0000256" key="7">
    <source>
        <dbReference type="ARBA" id="ARBA00022694"/>
    </source>
</evidence>
<dbReference type="Gene3D" id="3.40.50.11030">
    <property type="entry name" value="Threonylcarbamoyl-AMP synthase, C-terminal domain"/>
    <property type="match status" value="1"/>
</dbReference>
<evidence type="ECO:0000256" key="4">
    <source>
        <dbReference type="ARBA" id="ARBA00015492"/>
    </source>
</evidence>
<dbReference type="PANTHER" id="PTHR17490">
    <property type="entry name" value="SUA5"/>
    <property type="match status" value="1"/>
</dbReference>
<evidence type="ECO:0000256" key="2">
    <source>
        <dbReference type="ARBA" id="ARBA00007663"/>
    </source>
</evidence>